<gene>
    <name evidence="2" type="ORF">SDC9_67181</name>
</gene>
<name>A0A644XX40_9ZZZZ</name>
<dbReference type="EMBL" id="VSSQ01003448">
    <property type="protein sequence ID" value="MPM20745.1"/>
    <property type="molecule type" value="Genomic_DNA"/>
</dbReference>
<dbReference type="Gene3D" id="2.160.20.110">
    <property type="match status" value="1"/>
</dbReference>
<comment type="caution">
    <text evidence="2">The sequence shown here is derived from an EMBL/GenBank/DDBJ whole genome shotgun (WGS) entry which is preliminary data.</text>
</comment>
<feature type="domain" description="Secretion system C-terminal sorting" evidence="1">
    <location>
        <begin position="575"/>
        <end position="645"/>
    </location>
</feature>
<dbReference type="Pfam" id="PF18962">
    <property type="entry name" value="Por_Secre_tail"/>
    <property type="match status" value="1"/>
</dbReference>
<proteinExistence type="predicted"/>
<protein>
    <recommendedName>
        <fullName evidence="1">Secretion system C-terminal sorting domain-containing protein</fullName>
    </recommendedName>
</protein>
<organism evidence="2">
    <name type="scientific">bioreactor metagenome</name>
    <dbReference type="NCBI Taxonomy" id="1076179"/>
    <lineage>
        <taxon>unclassified sequences</taxon>
        <taxon>metagenomes</taxon>
        <taxon>ecological metagenomes</taxon>
    </lineage>
</organism>
<accession>A0A644XX40</accession>
<sequence length="647" mass="68837">MKKLLTLIIVALISFVATAQGPVVWDGTTAIDFGTQLPNAGENESNPILISTPQQLRYLASLVANSSVATADAWKGKCYKMTADFDLDNRAFSAGRIGAAAGNSNTYHTQAASRPFTGVFDGNGHTIANLNIQGTGSFLALFPYLSGGTVKNLGIISGKVSGANQISALVGVSNGVSRIINCYSRCTVEATGLNVGAIAACIHGNTTVDGCYNEGRVICTNTSVSYVGGLVGQAGHVGNTLAVDDATTIKNSYNKGVVSSINGNLGGLVGFAENLTISDCFNAADTLIVNQTQTGNVYIGGIIGRMQRNQTMERCFNIGLITTTADETRSTILGGITADAELKDLTNDVVMINDCYNAGPIIAPVGTLKTFAGIAGVTRTAILNNCINYGSIYAGGEYESYRSGGITANYSSDSYTGGPTIVNDSYYDINYVINFTDSVNGEAVTTQELVNKMPANFDNTVWTASGNLLPRLTKMKDNSASIVGATPIYFSENENYSNVSSPIQLETGNSVVWTSSNPDLLSISGSNATPNSTEPNKLVYLTVNLNNYKKIIPLTLDVSTGKKDVFDNENSQISIFPNPGTHINVVLKNNDNLEYNFTFYDLQGRVLDQIVKTGTSFTFDLSNYPTGTIILNIRNEHLNAYKRIIKI</sequence>
<dbReference type="AlphaFoldDB" id="A0A644XX40"/>
<dbReference type="InterPro" id="IPR026444">
    <property type="entry name" value="Secre_tail"/>
</dbReference>
<reference evidence="2" key="1">
    <citation type="submission" date="2019-08" db="EMBL/GenBank/DDBJ databases">
        <authorList>
            <person name="Kucharzyk K."/>
            <person name="Murdoch R.W."/>
            <person name="Higgins S."/>
            <person name="Loffler F."/>
        </authorList>
    </citation>
    <scope>NUCLEOTIDE SEQUENCE</scope>
</reference>
<evidence type="ECO:0000313" key="2">
    <source>
        <dbReference type="EMBL" id="MPM20745.1"/>
    </source>
</evidence>
<dbReference type="NCBIfam" id="TIGR04183">
    <property type="entry name" value="Por_Secre_tail"/>
    <property type="match status" value="1"/>
</dbReference>
<evidence type="ECO:0000259" key="1">
    <source>
        <dbReference type="Pfam" id="PF18962"/>
    </source>
</evidence>